<proteinExistence type="predicted"/>
<reference evidence="1 2" key="1">
    <citation type="submission" date="2016-08" db="EMBL/GenBank/DDBJ databases">
        <title>New Insights into Marine Group III Euryarchaeota, from dark to light.</title>
        <authorList>
            <person name="Haro-Moreno J.M."/>
            <person name="Rodriguez-Valera F."/>
            <person name="Lopez-Garcia P."/>
            <person name="Moreira D."/>
            <person name="Martin-Cuadrado A.B."/>
        </authorList>
    </citation>
    <scope>NUCLEOTIDE SEQUENCE [LARGE SCALE GENOMIC DNA]</scope>
    <source>
        <strain evidence="1">CG-Bathy1</strain>
    </source>
</reference>
<gene>
    <name evidence="1" type="ORF">BEU04_00770</name>
</gene>
<comment type="caution">
    <text evidence="1">The sequence shown here is derived from an EMBL/GenBank/DDBJ whole genome shotgun (WGS) entry which is preliminary data.</text>
</comment>
<evidence type="ECO:0000313" key="2">
    <source>
        <dbReference type="Proteomes" id="UP000183815"/>
    </source>
</evidence>
<dbReference type="AlphaFoldDB" id="A0A1J5THB6"/>
<name>A0A1J5THB6_9ARCH</name>
<dbReference type="Proteomes" id="UP000183815">
    <property type="component" value="Unassembled WGS sequence"/>
</dbReference>
<accession>A0A1J5THB6</accession>
<protein>
    <submittedName>
        <fullName evidence="1">Uncharacterized protein</fullName>
    </submittedName>
</protein>
<sequence length="134" mass="15284">MVKLPLCFEAGSAASVFRQVLDDMGLTYSRQDGTRSYTRFAAVVALEQSAYSYKYNIQNPNINFEIWSEVPGLSGNITYLGFNTESNSHLQKILQNYVDNLPRNPWLFSLSQKLRNGFLSPGIYGAKKKWKEFL</sequence>
<dbReference type="EMBL" id="MIYU01000001">
    <property type="protein sequence ID" value="OIR20369.1"/>
    <property type="molecule type" value="Genomic_DNA"/>
</dbReference>
<organism evidence="1 2">
    <name type="scientific">Marine Group III euryarchaeote CG-Bathy1</name>
    <dbReference type="NCBI Taxonomy" id="1889001"/>
    <lineage>
        <taxon>Archaea</taxon>
        <taxon>Methanobacteriati</taxon>
        <taxon>Thermoplasmatota</taxon>
        <taxon>Thermoplasmata</taxon>
        <taxon>Candidatus Thermoprofundales</taxon>
    </lineage>
</organism>
<evidence type="ECO:0000313" key="1">
    <source>
        <dbReference type="EMBL" id="OIR20369.1"/>
    </source>
</evidence>